<protein>
    <submittedName>
        <fullName evidence="2">Uncharacterized protein</fullName>
    </submittedName>
</protein>
<reference evidence="1" key="4">
    <citation type="submission" date="2024-05" db="EMBL/GenBank/DDBJ databases">
        <authorList>
            <person name="Sun Q."/>
            <person name="Zhou Y."/>
        </authorList>
    </citation>
    <scope>NUCLEOTIDE SEQUENCE</scope>
    <source>
        <strain evidence="1">CGMCC 1.18437</strain>
    </source>
</reference>
<dbReference type="Proteomes" id="UP000539473">
    <property type="component" value="Unassembled WGS sequence"/>
</dbReference>
<accession>A0A7W8NS32</accession>
<dbReference type="Proteomes" id="UP000619376">
    <property type="component" value="Unassembled WGS sequence"/>
</dbReference>
<name>A0A7W8NS32_9DEIO</name>
<evidence type="ECO:0000313" key="1">
    <source>
        <dbReference type="EMBL" id="GHF44926.1"/>
    </source>
</evidence>
<dbReference type="EMBL" id="JACHFK010000005">
    <property type="protein sequence ID" value="MBB5376732.1"/>
    <property type="molecule type" value="Genomic_DNA"/>
</dbReference>
<dbReference type="AlphaFoldDB" id="A0A7W8NS32"/>
<organism evidence="2 3">
    <name type="scientific">Deinococcus metalli</name>
    <dbReference type="NCBI Taxonomy" id="1141878"/>
    <lineage>
        <taxon>Bacteria</taxon>
        <taxon>Thermotogati</taxon>
        <taxon>Deinococcota</taxon>
        <taxon>Deinococci</taxon>
        <taxon>Deinococcales</taxon>
        <taxon>Deinococcaceae</taxon>
        <taxon>Deinococcus</taxon>
    </lineage>
</organism>
<reference evidence="4" key="2">
    <citation type="journal article" date="2019" name="Int. J. Syst. Evol. Microbiol.">
        <title>The Global Catalogue of Microorganisms (GCM) 10K type strain sequencing project: providing services to taxonomists for standard genome sequencing and annotation.</title>
        <authorList>
            <consortium name="The Broad Institute Genomics Platform"/>
            <consortium name="The Broad Institute Genome Sequencing Center for Infectious Disease"/>
            <person name="Wu L."/>
            <person name="Ma J."/>
        </authorList>
    </citation>
    <scope>NUCLEOTIDE SEQUENCE [LARGE SCALE GENOMIC DNA]</scope>
    <source>
        <strain evidence="4">CGMCC 1.18437</strain>
    </source>
</reference>
<evidence type="ECO:0000313" key="2">
    <source>
        <dbReference type="EMBL" id="MBB5376732.1"/>
    </source>
</evidence>
<sequence>MATTFDVFPGISQPPTIQQVRRLGVGKLHSYLASLGLDSLPAVSVTFWNILTQEPTPVDPDAKFIWHDGYLWFTVDGVEGGTGVYCENWEPAELAENLEELGMKTRTRVLLPTITLGTHWYVRRSAGQPAVVVALYGFLGSALAELTRGVVVSTDGAWLMPQFHLDPADFDLEYLRPEKARSDEDRQWSERMQSALIEQFSC</sequence>
<proteinExistence type="predicted"/>
<reference evidence="1" key="1">
    <citation type="journal article" date="2014" name="Int. J. Syst. Evol. Microbiol.">
        <title>Complete genome of a new Firmicutes species belonging to the dominant human colonic microbiota ('Ruminococcus bicirculans') reveals two chromosomes and a selective capacity to utilize plant glucans.</title>
        <authorList>
            <consortium name="NISC Comparative Sequencing Program"/>
            <person name="Wegmann U."/>
            <person name="Louis P."/>
            <person name="Goesmann A."/>
            <person name="Henrissat B."/>
            <person name="Duncan S.H."/>
            <person name="Flint H.J."/>
        </authorList>
    </citation>
    <scope>NUCLEOTIDE SEQUENCE</scope>
    <source>
        <strain evidence="1">CGMCC 1.18437</strain>
    </source>
</reference>
<comment type="caution">
    <text evidence="2">The sequence shown here is derived from an EMBL/GenBank/DDBJ whole genome shotgun (WGS) entry which is preliminary data.</text>
</comment>
<keyword evidence="4" id="KW-1185">Reference proteome</keyword>
<evidence type="ECO:0000313" key="3">
    <source>
        <dbReference type="Proteomes" id="UP000539473"/>
    </source>
</evidence>
<reference evidence="2 3" key="3">
    <citation type="submission" date="2020-08" db="EMBL/GenBank/DDBJ databases">
        <title>Genomic Encyclopedia of Type Strains, Phase IV (KMG-IV): sequencing the most valuable type-strain genomes for metagenomic binning, comparative biology and taxonomic classification.</title>
        <authorList>
            <person name="Goeker M."/>
        </authorList>
    </citation>
    <scope>NUCLEOTIDE SEQUENCE [LARGE SCALE GENOMIC DNA]</scope>
    <source>
        <strain evidence="2 3">DSM 27521</strain>
    </source>
</reference>
<dbReference type="EMBL" id="BNAJ01000005">
    <property type="protein sequence ID" value="GHF44926.1"/>
    <property type="molecule type" value="Genomic_DNA"/>
</dbReference>
<dbReference type="RefSeq" id="WP_184111661.1">
    <property type="nucleotide sequence ID" value="NZ_BNAJ01000005.1"/>
</dbReference>
<evidence type="ECO:0000313" key="4">
    <source>
        <dbReference type="Proteomes" id="UP000619376"/>
    </source>
</evidence>
<gene>
    <name evidence="1" type="ORF">GCM10017781_21600</name>
    <name evidence="2" type="ORF">HNQ07_002196</name>
</gene>